<dbReference type="PANTHER" id="PTHR46268">
    <property type="entry name" value="STRESS RESPONSE PROTEIN NHAX"/>
    <property type="match status" value="1"/>
</dbReference>
<feature type="domain" description="UspA" evidence="2">
    <location>
        <begin position="152"/>
        <end position="288"/>
    </location>
</feature>
<dbReference type="PRINTS" id="PR01438">
    <property type="entry name" value="UNVRSLSTRESS"/>
</dbReference>
<dbReference type="InterPro" id="IPR006016">
    <property type="entry name" value="UspA"/>
</dbReference>
<dbReference type="SUPFAM" id="SSF52402">
    <property type="entry name" value="Adenine nucleotide alpha hydrolases-like"/>
    <property type="match status" value="2"/>
</dbReference>
<dbReference type="Gene3D" id="3.40.50.620">
    <property type="entry name" value="HUPs"/>
    <property type="match status" value="2"/>
</dbReference>
<dbReference type="Proteomes" id="UP000219453">
    <property type="component" value="Unassembled WGS sequence"/>
</dbReference>
<evidence type="ECO:0000313" key="4">
    <source>
        <dbReference type="Proteomes" id="UP000219453"/>
    </source>
</evidence>
<dbReference type="InterPro" id="IPR006015">
    <property type="entry name" value="Universal_stress_UspA"/>
</dbReference>
<gene>
    <name evidence="3" type="ORF">SAMN06269185_3185</name>
</gene>
<dbReference type="PANTHER" id="PTHR46268:SF6">
    <property type="entry name" value="UNIVERSAL STRESS PROTEIN UP12"/>
    <property type="match status" value="1"/>
</dbReference>
<name>A0A285P9U7_NATPI</name>
<dbReference type="RefSeq" id="WP_097010066.1">
    <property type="nucleotide sequence ID" value="NZ_OBEJ01000007.1"/>
</dbReference>
<reference evidence="3 4" key="1">
    <citation type="submission" date="2017-09" db="EMBL/GenBank/DDBJ databases">
        <authorList>
            <person name="Ehlers B."/>
            <person name="Leendertz F.H."/>
        </authorList>
    </citation>
    <scope>NUCLEOTIDE SEQUENCE [LARGE SCALE GENOMIC DNA]</scope>
    <source>
        <strain evidence="3 4">DSM 27208</strain>
    </source>
</reference>
<comment type="similarity">
    <text evidence="1">Belongs to the universal stress protein A family.</text>
</comment>
<evidence type="ECO:0000256" key="1">
    <source>
        <dbReference type="ARBA" id="ARBA00008791"/>
    </source>
</evidence>
<keyword evidence="4" id="KW-1185">Reference proteome</keyword>
<dbReference type="OrthoDB" id="105697at2157"/>
<sequence length="299" mass="31065">MYDRILVPTDGSEHARRAAAHAESLASAFDATLHIVSVVDLQAAAGPFDAGGLEPEFVERLDANGRELVESTVDALDGSADVHTEIVRGRPADSILEYAADNGVGLIAMGTHGRSGIRRYVAGSVAESVVRRADVPVFTVRATDRSRLDDGYDDVLVPTDGSEHALAAAEHAVALAGASGARIHALNVVDVGVASSSPDLTPPTTLLDQLRDAGERATDAVAERADEAGLDAETEVREGFPAQTVVEYADEADIDLIAMGTAGRSGIGRHLVGSTAAKVIRRAEMPVLSTTAGDRSPDA</sequence>
<organism evidence="3 4">
    <name type="scientific">Natronoarchaeum philippinense</name>
    <dbReference type="NCBI Taxonomy" id="558529"/>
    <lineage>
        <taxon>Archaea</taxon>
        <taxon>Methanobacteriati</taxon>
        <taxon>Methanobacteriota</taxon>
        <taxon>Stenosarchaea group</taxon>
        <taxon>Halobacteria</taxon>
        <taxon>Halobacteriales</taxon>
        <taxon>Natronoarchaeaceae</taxon>
    </lineage>
</organism>
<evidence type="ECO:0000313" key="3">
    <source>
        <dbReference type="EMBL" id="SNZ17973.1"/>
    </source>
</evidence>
<proteinExistence type="inferred from homology"/>
<evidence type="ECO:0000259" key="2">
    <source>
        <dbReference type="Pfam" id="PF00582"/>
    </source>
</evidence>
<dbReference type="AlphaFoldDB" id="A0A285P9U7"/>
<dbReference type="Pfam" id="PF00582">
    <property type="entry name" value="Usp"/>
    <property type="match status" value="2"/>
</dbReference>
<dbReference type="InterPro" id="IPR014729">
    <property type="entry name" value="Rossmann-like_a/b/a_fold"/>
</dbReference>
<protein>
    <submittedName>
        <fullName evidence="3">Nucleotide-binding universal stress protein, UspA family</fullName>
    </submittedName>
</protein>
<dbReference type="CDD" id="cd00293">
    <property type="entry name" value="USP-like"/>
    <property type="match status" value="2"/>
</dbReference>
<dbReference type="EMBL" id="OBEJ01000007">
    <property type="protein sequence ID" value="SNZ17973.1"/>
    <property type="molecule type" value="Genomic_DNA"/>
</dbReference>
<accession>A0A285P9U7</accession>
<feature type="domain" description="UspA" evidence="2">
    <location>
        <begin position="1"/>
        <end position="141"/>
    </location>
</feature>